<evidence type="ECO:0000313" key="4">
    <source>
        <dbReference type="EMBL" id="OQR97471.1"/>
    </source>
</evidence>
<dbReference type="Proteomes" id="UP000243579">
    <property type="component" value="Unassembled WGS sequence"/>
</dbReference>
<dbReference type="Pfam" id="PF00023">
    <property type="entry name" value="Ank"/>
    <property type="match status" value="1"/>
</dbReference>
<sequence>MVAVVEKAFKTALLSAVSRGDATKVASVLADGISADCVLEDGRSLLHVATALGITEVMLSLISADANIGETPLHVAVRSGRKAIVQMLVDSGADCDMVNQDRLTPMALAEMLGLHDIQSFLRAHTRPADFELVTAVISRDADLVRELLARRGNPNATDEAGQTLLHLAILGDAQNILMELLQSPDIDLGDLPLVTAIKLGRRSFAKLIFAAIHQPTRKVRRKDVESTY</sequence>
<evidence type="ECO:0000256" key="3">
    <source>
        <dbReference type="PROSITE-ProRule" id="PRU00023"/>
    </source>
</evidence>
<dbReference type="EMBL" id="JNBR01000105">
    <property type="protein sequence ID" value="OQR97471.1"/>
    <property type="molecule type" value="Genomic_DNA"/>
</dbReference>
<dbReference type="OrthoDB" id="194358at2759"/>
<dbReference type="SMART" id="SM00248">
    <property type="entry name" value="ANK"/>
    <property type="match status" value="3"/>
</dbReference>
<dbReference type="SUPFAM" id="SSF48403">
    <property type="entry name" value="Ankyrin repeat"/>
    <property type="match status" value="1"/>
</dbReference>
<keyword evidence="1" id="KW-0677">Repeat</keyword>
<gene>
    <name evidence="4" type="ORF">ACHHYP_20525</name>
</gene>
<feature type="non-terminal residue" evidence="4">
    <location>
        <position position="228"/>
    </location>
</feature>
<dbReference type="InterPro" id="IPR050776">
    <property type="entry name" value="Ank_Repeat/CDKN_Inhibitor"/>
</dbReference>
<dbReference type="STRING" id="1202772.A0A1V9ZHU3"/>
<dbReference type="Pfam" id="PF12796">
    <property type="entry name" value="Ank_2"/>
    <property type="match status" value="1"/>
</dbReference>
<dbReference type="PANTHER" id="PTHR24201:SF14">
    <property type="entry name" value="CYCLIN-DEPENDENT KINASE 4 INHIBITOR C-LIKE"/>
    <property type="match status" value="1"/>
</dbReference>
<evidence type="ECO:0000256" key="1">
    <source>
        <dbReference type="ARBA" id="ARBA00022737"/>
    </source>
</evidence>
<keyword evidence="5" id="KW-1185">Reference proteome</keyword>
<protein>
    <submittedName>
        <fullName evidence="4">Uncharacterized protein</fullName>
    </submittedName>
</protein>
<dbReference type="PANTHER" id="PTHR24201">
    <property type="entry name" value="ANK_REP_REGION DOMAIN-CONTAINING PROTEIN"/>
    <property type="match status" value="1"/>
</dbReference>
<name>A0A1V9ZHU3_ACHHY</name>
<dbReference type="AlphaFoldDB" id="A0A1V9ZHU3"/>
<evidence type="ECO:0000256" key="2">
    <source>
        <dbReference type="ARBA" id="ARBA00023043"/>
    </source>
</evidence>
<proteinExistence type="predicted"/>
<accession>A0A1V9ZHU3</accession>
<dbReference type="PROSITE" id="PS50297">
    <property type="entry name" value="ANK_REP_REGION"/>
    <property type="match status" value="1"/>
</dbReference>
<dbReference type="InterPro" id="IPR002110">
    <property type="entry name" value="Ankyrin_rpt"/>
</dbReference>
<reference evidence="4 5" key="1">
    <citation type="journal article" date="2014" name="Genome Biol. Evol.">
        <title>The secreted proteins of Achlya hypogyna and Thraustotheca clavata identify the ancestral oomycete secretome and reveal gene acquisitions by horizontal gene transfer.</title>
        <authorList>
            <person name="Misner I."/>
            <person name="Blouin N."/>
            <person name="Leonard G."/>
            <person name="Richards T.A."/>
            <person name="Lane C.E."/>
        </authorList>
    </citation>
    <scope>NUCLEOTIDE SEQUENCE [LARGE SCALE GENOMIC DNA]</scope>
    <source>
        <strain evidence="4 5">ATCC 48635</strain>
    </source>
</reference>
<keyword evidence="2 3" id="KW-0040">ANK repeat</keyword>
<dbReference type="GO" id="GO:0005634">
    <property type="term" value="C:nucleus"/>
    <property type="evidence" value="ECO:0007669"/>
    <property type="project" value="TreeGrafter"/>
</dbReference>
<evidence type="ECO:0000313" key="5">
    <source>
        <dbReference type="Proteomes" id="UP000243579"/>
    </source>
</evidence>
<organism evidence="4 5">
    <name type="scientific">Achlya hypogyna</name>
    <name type="common">Oomycete</name>
    <name type="synonym">Protoachlya hypogyna</name>
    <dbReference type="NCBI Taxonomy" id="1202772"/>
    <lineage>
        <taxon>Eukaryota</taxon>
        <taxon>Sar</taxon>
        <taxon>Stramenopiles</taxon>
        <taxon>Oomycota</taxon>
        <taxon>Saprolegniomycetes</taxon>
        <taxon>Saprolegniales</taxon>
        <taxon>Achlyaceae</taxon>
        <taxon>Achlya</taxon>
    </lineage>
</organism>
<comment type="caution">
    <text evidence="4">The sequence shown here is derived from an EMBL/GenBank/DDBJ whole genome shotgun (WGS) entry which is preliminary data.</text>
</comment>
<dbReference type="InterPro" id="IPR036770">
    <property type="entry name" value="Ankyrin_rpt-contain_sf"/>
</dbReference>
<dbReference type="Gene3D" id="1.25.40.20">
    <property type="entry name" value="Ankyrin repeat-containing domain"/>
    <property type="match status" value="2"/>
</dbReference>
<feature type="repeat" description="ANK" evidence="3">
    <location>
        <begin position="68"/>
        <end position="100"/>
    </location>
</feature>
<dbReference type="PROSITE" id="PS50088">
    <property type="entry name" value="ANK_REPEAT"/>
    <property type="match status" value="1"/>
</dbReference>